<dbReference type="Proteomes" id="UP001632037">
    <property type="component" value="Unassembled WGS sequence"/>
</dbReference>
<accession>A0ABD3FJX8</accession>
<keyword evidence="4" id="KW-1185">Reference proteome</keyword>
<proteinExistence type="predicted"/>
<evidence type="ECO:0000256" key="2">
    <source>
        <dbReference type="SAM" id="MobiDB-lite"/>
    </source>
</evidence>
<evidence type="ECO:0000256" key="1">
    <source>
        <dbReference type="SAM" id="Coils"/>
    </source>
</evidence>
<feature type="compositionally biased region" description="Basic and acidic residues" evidence="2">
    <location>
        <begin position="163"/>
        <end position="184"/>
    </location>
</feature>
<keyword evidence="1" id="KW-0175">Coiled coil</keyword>
<feature type="coiled-coil region" evidence="1">
    <location>
        <begin position="232"/>
        <end position="266"/>
    </location>
</feature>
<reference evidence="3 4" key="1">
    <citation type="submission" date="2024-09" db="EMBL/GenBank/DDBJ databases">
        <title>Genome sequencing and assembly of Phytophthora oleae, isolate VK10A, causative agent of rot of olive drupes.</title>
        <authorList>
            <person name="Conti Taguali S."/>
            <person name="Riolo M."/>
            <person name="La Spada F."/>
            <person name="Cacciola S.O."/>
            <person name="Dionisio G."/>
        </authorList>
    </citation>
    <scope>NUCLEOTIDE SEQUENCE [LARGE SCALE GENOMIC DNA]</scope>
    <source>
        <strain evidence="3 4">VK10A</strain>
    </source>
</reference>
<feature type="region of interest" description="Disordered" evidence="2">
    <location>
        <begin position="155"/>
        <end position="200"/>
    </location>
</feature>
<evidence type="ECO:0000313" key="3">
    <source>
        <dbReference type="EMBL" id="KAL3666155.1"/>
    </source>
</evidence>
<dbReference type="AlphaFoldDB" id="A0ABD3FJX8"/>
<evidence type="ECO:0000313" key="4">
    <source>
        <dbReference type="Proteomes" id="UP001632037"/>
    </source>
</evidence>
<organism evidence="3 4">
    <name type="scientific">Phytophthora oleae</name>
    <dbReference type="NCBI Taxonomy" id="2107226"/>
    <lineage>
        <taxon>Eukaryota</taxon>
        <taxon>Sar</taxon>
        <taxon>Stramenopiles</taxon>
        <taxon>Oomycota</taxon>
        <taxon>Peronosporomycetes</taxon>
        <taxon>Peronosporales</taxon>
        <taxon>Peronosporaceae</taxon>
        <taxon>Phytophthora</taxon>
    </lineage>
</organism>
<comment type="caution">
    <text evidence="3">The sequence shown here is derived from an EMBL/GenBank/DDBJ whole genome shotgun (WGS) entry which is preliminary data.</text>
</comment>
<protein>
    <submittedName>
        <fullName evidence="3">Uncharacterized protein</fullName>
    </submittedName>
</protein>
<gene>
    <name evidence="3" type="ORF">V7S43_008943</name>
</gene>
<name>A0ABD3FJX8_9STRA</name>
<sequence>MKAMSMKGGDASAGYKRTSLAQLENMLHELTRVEDRKRRHSIENVSVATKEKLLNDQLLQMQEELTTAQTSKAKLCEEIGRLKQTNEHQATRLDKFKLDLQTARESQSAMKRKMEELEVSTSTIKQQYIRSLASRIKTSALVLQQLNVAKTKESSFSAPTSGKCDEWENTKPNKSKRNMEEIGKQQEIGDGSKPKAPTEIDPQPLAVIPIVPVKDKLSHIETSEQHEKDRVEKVKLKLIAELQAQIAKLESEHSALNDKYKVLECKHYDVLAVSKTSAQEIKVKESKIEELMQKLDVSHSKQHDALANESATNDEERADLDGRIKMLEENLAQMNGYADQLEMVIAQCPSCTTKMQNESTQDSITNRVE</sequence>
<dbReference type="EMBL" id="JBIMZQ010000018">
    <property type="protein sequence ID" value="KAL3666155.1"/>
    <property type="molecule type" value="Genomic_DNA"/>
</dbReference>